<feature type="non-terminal residue" evidence="1">
    <location>
        <position position="1"/>
    </location>
</feature>
<sequence>VSIHQRCGGEAALNLSRALPDPGGIRTIKIIALQKTSMALDEDAQRELIYMGFYSLKGIQRD</sequence>
<protein>
    <submittedName>
        <fullName evidence="1">Uncharacterized protein</fullName>
    </submittedName>
</protein>
<evidence type="ECO:0000313" key="1">
    <source>
        <dbReference type="EMBL" id="SFL94450.1"/>
    </source>
</evidence>
<dbReference type="Proteomes" id="UP000199211">
    <property type="component" value="Unassembled WGS sequence"/>
</dbReference>
<proteinExistence type="predicted"/>
<organism evidence="1 2">
    <name type="scientific">Marinobacter salarius</name>
    <dbReference type="NCBI Taxonomy" id="1420917"/>
    <lineage>
        <taxon>Bacteria</taxon>
        <taxon>Pseudomonadati</taxon>
        <taxon>Pseudomonadota</taxon>
        <taxon>Gammaproteobacteria</taxon>
        <taxon>Pseudomonadales</taxon>
        <taxon>Marinobacteraceae</taxon>
        <taxon>Marinobacter</taxon>
    </lineage>
</organism>
<gene>
    <name evidence="1" type="ORF">SAMN04487868_11691</name>
</gene>
<reference evidence="1 2" key="1">
    <citation type="submission" date="2016-10" db="EMBL/GenBank/DDBJ databases">
        <authorList>
            <person name="Varghese N."/>
            <person name="Submissions S."/>
        </authorList>
    </citation>
    <scope>NUCLEOTIDE SEQUENCE [LARGE SCALE GENOMIC DNA]</scope>
    <source>
        <strain evidence="1 2">DSM 26291</strain>
    </source>
</reference>
<keyword evidence="2" id="KW-1185">Reference proteome</keyword>
<evidence type="ECO:0000313" key="2">
    <source>
        <dbReference type="Proteomes" id="UP000199211"/>
    </source>
</evidence>
<dbReference type="RefSeq" id="WP_220387391.1">
    <property type="nucleotide sequence ID" value="NZ_FOTV01000016.1"/>
</dbReference>
<dbReference type="EMBL" id="FOTV01000016">
    <property type="protein sequence ID" value="SFL94450.1"/>
    <property type="molecule type" value="Genomic_DNA"/>
</dbReference>
<name>A0ABY1FS49_9GAMM</name>
<accession>A0ABY1FS49</accession>
<comment type="caution">
    <text evidence="1">The sequence shown here is derived from an EMBL/GenBank/DDBJ whole genome shotgun (WGS) entry which is preliminary data.</text>
</comment>